<gene>
    <name evidence="1" type="ORF">M421DRAFT_416217</name>
</gene>
<dbReference type="AlphaFoldDB" id="A0A6A5RXM1"/>
<keyword evidence="2" id="KW-1185">Reference proteome</keyword>
<dbReference type="GeneID" id="54348650"/>
<dbReference type="Proteomes" id="UP000800082">
    <property type="component" value="Unassembled WGS sequence"/>
</dbReference>
<evidence type="ECO:0000313" key="2">
    <source>
        <dbReference type="Proteomes" id="UP000800082"/>
    </source>
</evidence>
<sequence length="81" mass="9154">MLSRGAIIVNRTLIIWTLSSHESSLASHQMADDAVNLTVLDATDWRANLYDADCTHYKHAEPVQLPMPLHVMYVGLWTNSF</sequence>
<evidence type="ECO:0000313" key="1">
    <source>
        <dbReference type="EMBL" id="KAF1932592.1"/>
    </source>
</evidence>
<reference evidence="1" key="1">
    <citation type="journal article" date="2020" name="Stud. Mycol.">
        <title>101 Dothideomycetes genomes: a test case for predicting lifestyles and emergence of pathogens.</title>
        <authorList>
            <person name="Haridas S."/>
            <person name="Albert R."/>
            <person name="Binder M."/>
            <person name="Bloem J."/>
            <person name="Labutti K."/>
            <person name="Salamov A."/>
            <person name="Andreopoulos B."/>
            <person name="Baker S."/>
            <person name="Barry K."/>
            <person name="Bills G."/>
            <person name="Bluhm B."/>
            <person name="Cannon C."/>
            <person name="Castanera R."/>
            <person name="Culley D."/>
            <person name="Daum C."/>
            <person name="Ezra D."/>
            <person name="Gonzalez J."/>
            <person name="Henrissat B."/>
            <person name="Kuo A."/>
            <person name="Liang C."/>
            <person name="Lipzen A."/>
            <person name="Lutzoni F."/>
            <person name="Magnuson J."/>
            <person name="Mondo S."/>
            <person name="Nolan M."/>
            <person name="Ohm R."/>
            <person name="Pangilinan J."/>
            <person name="Park H.-J."/>
            <person name="Ramirez L."/>
            <person name="Alfaro M."/>
            <person name="Sun H."/>
            <person name="Tritt A."/>
            <person name="Yoshinaga Y."/>
            <person name="Zwiers L.-H."/>
            <person name="Turgeon B."/>
            <person name="Goodwin S."/>
            <person name="Spatafora J."/>
            <person name="Crous P."/>
            <person name="Grigoriev I."/>
        </authorList>
    </citation>
    <scope>NUCLEOTIDE SEQUENCE</scope>
    <source>
        <strain evidence="1">CBS 183.55</strain>
    </source>
</reference>
<proteinExistence type="predicted"/>
<organism evidence="1 2">
    <name type="scientific">Didymella exigua CBS 183.55</name>
    <dbReference type="NCBI Taxonomy" id="1150837"/>
    <lineage>
        <taxon>Eukaryota</taxon>
        <taxon>Fungi</taxon>
        <taxon>Dikarya</taxon>
        <taxon>Ascomycota</taxon>
        <taxon>Pezizomycotina</taxon>
        <taxon>Dothideomycetes</taxon>
        <taxon>Pleosporomycetidae</taxon>
        <taxon>Pleosporales</taxon>
        <taxon>Pleosporineae</taxon>
        <taxon>Didymellaceae</taxon>
        <taxon>Didymella</taxon>
    </lineage>
</organism>
<name>A0A6A5RXM1_9PLEO</name>
<dbReference type="RefSeq" id="XP_033452840.1">
    <property type="nucleotide sequence ID" value="XM_033590982.1"/>
</dbReference>
<accession>A0A6A5RXM1</accession>
<protein>
    <submittedName>
        <fullName evidence="1">Uncharacterized protein</fullName>
    </submittedName>
</protein>
<dbReference type="EMBL" id="ML978958">
    <property type="protein sequence ID" value="KAF1932592.1"/>
    <property type="molecule type" value="Genomic_DNA"/>
</dbReference>